<dbReference type="AlphaFoldDB" id="A0A1S2NA70"/>
<keyword evidence="3" id="KW-0964">Secreted</keyword>
<sequence>MRDATRIPQLASTLSQHNRILRLSFPHGDGPAALLLVDTLEASEGLSRPFSYTLELLSDDAHIALKDLQGKLVCVELVRRDGTLRHFTGRVFRFALLKVDGGFAFYEARLGPWLDFLALRKDNYLFHHASLYDQTRSVFADYGVLADWDWRVRSEERVMTQACQFDESDLNYLARRWAAAGIYYWFEHGADGHRLVLADDSTRAAAIDGDPAVPYQRHGGAVEEDGIGEWSAARQLVPSSVAVSSYDFRNGRAALASTTTLNRQGQVPALESYDYAGAYGFAGLAAGDALARLRMEEAEARGKLFEGAGNNRCLMPGRWFRLDGHFDTGGEGASEFLVLDCHHRATNNYLAQDEEPAYENRVACQRRAIPWRPGRGFHCDETRIYGIQSATVVGPRGEEIHTDEFGRVRVQFHWDREGQHDERSSAWIRVATPWAGSNFGMTSIPRIGAEVIVSFLGGDPDRPLITGMVPNALTMPPWELPANKTQSGVLSRSSPGGGYDNANAIRFEDKKGGEQLWVQAERNLDTVVKHSETRTVGADSSLQVGGTQTQGIGGDRTLTVGGAQTHTIRRDLTLNVSEGRHTSTVKGDVSITSLDGAVTVVSPRRITFAVGGSIITLTPDEIVINAGKIFLNP</sequence>
<dbReference type="Pfam" id="PF04717">
    <property type="entry name" value="Phage_base_V"/>
    <property type="match status" value="1"/>
</dbReference>
<feature type="domain" description="Gp5/Type VI secretion system Vgr C-terminal trimerisation" evidence="5">
    <location>
        <begin position="487"/>
        <end position="590"/>
    </location>
</feature>
<evidence type="ECO:0000259" key="4">
    <source>
        <dbReference type="Pfam" id="PF04717"/>
    </source>
</evidence>
<comment type="caution">
    <text evidence="6">The sequence shown here is derived from an EMBL/GenBank/DDBJ whole genome shotgun (WGS) entry which is preliminary data.</text>
</comment>
<evidence type="ECO:0000259" key="5">
    <source>
        <dbReference type="Pfam" id="PF22178"/>
    </source>
</evidence>
<dbReference type="Gene3D" id="2.40.50.230">
    <property type="entry name" value="Gp5 N-terminal domain"/>
    <property type="match status" value="1"/>
</dbReference>
<dbReference type="InterPro" id="IPR006533">
    <property type="entry name" value="T6SS_Vgr_RhsGE"/>
</dbReference>
<dbReference type="Proteomes" id="UP000180246">
    <property type="component" value="Unassembled WGS sequence"/>
</dbReference>
<dbReference type="InterPro" id="IPR006531">
    <property type="entry name" value="Gp5/Vgr_OB"/>
</dbReference>
<accession>A0A1S2NA70</accession>
<dbReference type="Pfam" id="PF22178">
    <property type="entry name" value="Gp5_trimer_C"/>
    <property type="match status" value="1"/>
</dbReference>
<proteinExistence type="inferred from homology"/>
<dbReference type="InterPro" id="IPR054030">
    <property type="entry name" value="Gp5_Vgr_C"/>
</dbReference>
<gene>
    <name evidence="6" type="ORF">LO55_3652</name>
</gene>
<evidence type="ECO:0000256" key="2">
    <source>
        <dbReference type="ARBA" id="ARBA00005558"/>
    </source>
</evidence>
<dbReference type="RefSeq" id="WP_071362525.1">
    <property type="nucleotide sequence ID" value="NZ_JRYB01000001.1"/>
</dbReference>
<dbReference type="Gene3D" id="3.55.50.10">
    <property type="entry name" value="Baseplate protein-like domains"/>
    <property type="match status" value="1"/>
</dbReference>
<dbReference type="SUPFAM" id="SSF69279">
    <property type="entry name" value="Phage tail proteins"/>
    <property type="match status" value="2"/>
</dbReference>
<dbReference type="Gene3D" id="2.30.110.50">
    <property type="match status" value="1"/>
</dbReference>
<dbReference type="PANTHER" id="PTHR32305:SF15">
    <property type="entry name" value="PROTEIN RHSA-RELATED"/>
    <property type="match status" value="1"/>
</dbReference>
<dbReference type="InterPro" id="IPR017847">
    <property type="entry name" value="T6SS_RhsGE_Vgr_subset"/>
</dbReference>
<evidence type="ECO:0000313" key="6">
    <source>
        <dbReference type="EMBL" id="OIJ41987.1"/>
    </source>
</evidence>
<protein>
    <submittedName>
        <fullName evidence="6">Rhs element Vgr family protein</fullName>
    </submittedName>
</protein>
<reference evidence="6 7" key="1">
    <citation type="submission" date="2014-10" db="EMBL/GenBank/DDBJ databases">
        <authorList>
            <person name="Seo M.-J."/>
            <person name="Seok Y.J."/>
            <person name="Cha I.-T."/>
        </authorList>
    </citation>
    <scope>NUCLEOTIDE SEQUENCE [LARGE SCALE GENOMIC DNA]</scope>
    <source>
        <strain evidence="6 7">NEU</strain>
    </source>
</reference>
<feature type="domain" description="Gp5/Type VI secretion system Vgr protein OB-fold" evidence="4">
    <location>
        <begin position="402"/>
        <end position="468"/>
    </location>
</feature>
<dbReference type="InterPro" id="IPR050708">
    <property type="entry name" value="T6SS_VgrG/RHS"/>
</dbReference>
<dbReference type="NCBIfam" id="TIGR03361">
    <property type="entry name" value="VI_Rhs_Vgr"/>
    <property type="match status" value="1"/>
</dbReference>
<dbReference type="NCBIfam" id="TIGR01646">
    <property type="entry name" value="vgr_GE"/>
    <property type="match status" value="1"/>
</dbReference>
<evidence type="ECO:0000256" key="3">
    <source>
        <dbReference type="ARBA" id="ARBA00022525"/>
    </source>
</evidence>
<dbReference type="PANTHER" id="PTHR32305">
    <property type="match status" value="1"/>
</dbReference>
<name>A0A1S2NA70_9BURK</name>
<dbReference type="SUPFAM" id="SSF69349">
    <property type="entry name" value="Phage fibre proteins"/>
    <property type="match status" value="1"/>
</dbReference>
<dbReference type="SUPFAM" id="SSF69255">
    <property type="entry name" value="gp5 N-terminal domain-like"/>
    <property type="match status" value="1"/>
</dbReference>
<organism evidence="6 7">
    <name type="scientific">Massilia timonae</name>
    <dbReference type="NCBI Taxonomy" id="47229"/>
    <lineage>
        <taxon>Bacteria</taxon>
        <taxon>Pseudomonadati</taxon>
        <taxon>Pseudomonadota</taxon>
        <taxon>Betaproteobacteria</taxon>
        <taxon>Burkholderiales</taxon>
        <taxon>Oxalobacteraceae</taxon>
        <taxon>Telluria group</taxon>
        <taxon>Massilia</taxon>
    </lineage>
</organism>
<dbReference type="Gene3D" id="4.10.220.110">
    <property type="match status" value="1"/>
</dbReference>
<dbReference type="Pfam" id="PF05954">
    <property type="entry name" value="Phage_GPD"/>
    <property type="match status" value="1"/>
</dbReference>
<comment type="similarity">
    <text evidence="2">Belongs to the VgrG protein family.</text>
</comment>
<comment type="subcellular location">
    <subcellularLocation>
        <location evidence="1">Secreted</location>
    </subcellularLocation>
</comment>
<evidence type="ECO:0000256" key="1">
    <source>
        <dbReference type="ARBA" id="ARBA00004613"/>
    </source>
</evidence>
<dbReference type="EMBL" id="JRYB01000001">
    <property type="protein sequence ID" value="OIJ41987.1"/>
    <property type="molecule type" value="Genomic_DNA"/>
</dbReference>
<dbReference type="GO" id="GO:0005576">
    <property type="term" value="C:extracellular region"/>
    <property type="evidence" value="ECO:0007669"/>
    <property type="project" value="UniProtKB-SubCell"/>
</dbReference>
<dbReference type="InterPro" id="IPR037026">
    <property type="entry name" value="Vgr_OB-fold_dom_sf"/>
</dbReference>
<evidence type="ECO:0000313" key="7">
    <source>
        <dbReference type="Proteomes" id="UP000180246"/>
    </source>
</evidence>